<sequence>MPLVNGRILLDRIQEKRVLAGAFNTTNLETTISILNAIERSGLPNFIQIAPTQCTTLGIRLHL</sequence>
<name>A0A2X3JLX6_ECOLX</name>
<accession>A0A2X3JLX6</accession>
<dbReference type="SUPFAM" id="SSF51569">
    <property type="entry name" value="Aldolase"/>
    <property type="match status" value="1"/>
</dbReference>
<dbReference type="Proteomes" id="UP000250991">
    <property type="component" value="Unassembled WGS sequence"/>
</dbReference>
<gene>
    <name evidence="1" type="primary">gatY_3</name>
    <name evidence="1" type="ORF">NCTC8009_01235</name>
</gene>
<dbReference type="InterPro" id="IPR013785">
    <property type="entry name" value="Aldolase_TIM"/>
</dbReference>
<protein>
    <submittedName>
        <fullName evidence="1">Putative fructose-1,6-bisphosphate aldolase</fullName>
    </submittedName>
</protein>
<proteinExistence type="predicted"/>
<dbReference type="AlphaFoldDB" id="A0A2X3JLX6"/>
<dbReference type="GO" id="GO:0016832">
    <property type="term" value="F:aldehyde-lyase activity"/>
    <property type="evidence" value="ECO:0007669"/>
    <property type="project" value="InterPro"/>
</dbReference>
<organism evidence="1 2">
    <name type="scientific">Escherichia coli</name>
    <dbReference type="NCBI Taxonomy" id="562"/>
    <lineage>
        <taxon>Bacteria</taxon>
        <taxon>Pseudomonadati</taxon>
        <taxon>Pseudomonadota</taxon>
        <taxon>Gammaproteobacteria</taxon>
        <taxon>Enterobacterales</taxon>
        <taxon>Enterobacteriaceae</taxon>
        <taxon>Escherichia</taxon>
    </lineage>
</organism>
<dbReference type="GO" id="GO:0005975">
    <property type="term" value="P:carbohydrate metabolic process"/>
    <property type="evidence" value="ECO:0007669"/>
    <property type="project" value="InterPro"/>
</dbReference>
<dbReference type="Gene3D" id="3.20.20.70">
    <property type="entry name" value="Aldolase class I"/>
    <property type="match status" value="1"/>
</dbReference>
<dbReference type="Pfam" id="PF01116">
    <property type="entry name" value="F_bP_aldolase"/>
    <property type="match status" value="1"/>
</dbReference>
<evidence type="ECO:0000313" key="2">
    <source>
        <dbReference type="Proteomes" id="UP000250991"/>
    </source>
</evidence>
<evidence type="ECO:0000313" key="1">
    <source>
        <dbReference type="EMBL" id="SQD00826.1"/>
    </source>
</evidence>
<reference evidence="1 2" key="1">
    <citation type="submission" date="2018-06" db="EMBL/GenBank/DDBJ databases">
        <authorList>
            <consortium name="Pathogen Informatics"/>
            <person name="Doyle S."/>
        </authorList>
    </citation>
    <scope>NUCLEOTIDE SEQUENCE [LARGE SCALE GENOMIC DNA]</scope>
    <source>
        <strain evidence="1 2">NCTC8009</strain>
    </source>
</reference>
<dbReference type="InterPro" id="IPR000771">
    <property type="entry name" value="FBA_II"/>
</dbReference>
<dbReference type="GO" id="GO:0008270">
    <property type="term" value="F:zinc ion binding"/>
    <property type="evidence" value="ECO:0007669"/>
    <property type="project" value="InterPro"/>
</dbReference>
<dbReference type="EMBL" id="UARW01000010">
    <property type="protein sequence ID" value="SQD00826.1"/>
    <property type="molecule type" value="Genomic_DNA"/>
</dbReference>